<dbReference type="EC" id="2.3.2.6" evidence="4"/>
<accession>A0A285TMT8</accession>
<dbReference type="GO" id="GO:0005737">
    <property type="term" value="C:cytoplasm"/>
    <property type="evidence" value="ECO:0007669"/>
    <property type="project" value="UniProtKB-SubCell"/>
</dbReference>
<dbReference type="GO" id="GO:0030163">
    <property type="term" value="P:protein catabolic process"/>
    <property type="evidence" value="ECO:0007669"/>
    <property type="project" value="UniProtKB-UniRule"/>
</dbReference>
<comment type="function">
    <text evidence="4">Functions in the N-end rule pathway of protein degradation where it conjugates Leu, Phe and, less efficiently, Met from aminoacyl-tRNAs to the N-termini of proteins containing an N-terminal arginine or lysine.</text>
</comment>
<keyword evidence="3 4" id="KW-0012">Acyltransferase</keyword>
<dbReference type="FunFam" id="3.40.630.70:FF:000001">
    <property type="entry name" value="Leucyl/phenylalanyl-tRNA--protein transferase"/>
    <property type="match status" value="1"/>
</dbReference>
<organism evidence="5 6">
    <name type="scientific">Stappia indica</name>
    <dbReference type="NCBI Taxonomy" id="538381"/>
    <lineage>
        <taxon>Bacteria</taxon>
        <taxon>Pseudomonadati</taxon>
        <taxon>Pseudomonadota</taxon>
        <taxon>Alphaproteobacteria</taxon>
        <taxon>Hyphomicrobiales</taxon>
        <taxon>Stappiaceae</taxon>
        <taxon>Stappia</taxon>
    </lineage>
</organism>
<evidence type="ECO:0000256" key="4">
    <source>
        <dbReference type="HAMAP-Rule" id="MF_00688"/>
    </source>
</evidence>
<evidence type="ECO:0000256" key="1">
    <source>
        <dbReference type="ARBA" id="ARBA00022490"/>
    </source>
</evidence>
<dbReference type="PANTHER" id="PTHR30098:SF2">
    <property type="entry name" value="LEUCYL_PHENYLALANYL-TRNA--PROTEIN TRANSFERASE"/>
    <property type="match status" value="1"/>
</dbReference>
<dbReference type="EMBL" id="OBML01000013">
    <property type="protein sequence ID" value="SOC24008.1"/>
    <property type="molecule type" value="Genomic_DNA"/>
</dbReference>
<dbReference type="Gene3D" id="3.40.630.70">
    <property type="entry name" value="Leucyl/phenylalanyl-tRNA-protein transferase, C-terminal domain"/>
    <property type="match status" value="1"/>
</dbReference>
<dbReference type="Pfam" id="PF03588">
    <property type="entry name" value="Leu_Phe_trans"/>
    <property type="match status" value="1"/>
</dbReference>
<dbReference type="GO" id="GO:0008914">
    <property type="term" value="F:leucyl-tRNA--protein transferase activity"/>
    <property type="evidence" value="ECO:0007669"/>
    <property type="project" value="UniProtKB-UniRule"/>
</dbReference>
<comment type="subcellular location">
    <subcellularLocation>
        <location evidence="4">Cytoplasm</location>
    </subcellularLocation>
</comment>
<dbReference type="PANTHER" id="PTHR30098">
    <property type="entry name" value="LEUCYL/PHENYLALANYL-TRNA--PROTEIN TRANSFERASE"/>
    <property type="match status" value="1"/>
</dbReference>
<evidence type="ECO:0000313" key="5">
    <source>
        <dbReference type="EMBL" id="SOC24008.1"/>
    </source>
</evidence>
<comment type="catalytic activity">
    <reaction evidence="4">
        <text>L-phenylalanyl-tRNA(Phe) + an N-terminal L-alpha-aminoacyl-[protein] = an N-terminal L-phenylalanyl-L-alpha-aminoacyl-[protein] + tRNA(Phe)</text>
        <dbReference type="Rhea" id="RHEA:43632"/>
        <dbReference type="Rhea" id="RHEA-COMP:9668"/>
        <dbReference type="Rhea" id="RHEA-COMP:9699"/>
        <dbReference type="Rhea" id="RHEA-COMP:10636"/>
        <dbReference type="Rhea" id="RHEA-COMP:10637"/>
        <dbReference type="ChEBI" id="CHEBI:78442"/>
        <dbReference type="ChEBI" id="CHEBI:78531"/>
        <dbReference type="ChEBI" id="CHEBI:78597"/>
        <dbReference type="ChEBI" id="CHEBI:83561"/>
        <dbReference type="EC" id="2.3.2.6"/>
    </reaction>
</comment>
<dbReference type="RefSeq" id="WP_097176325.1">
    <property type="nucleotide sequence ID" value="NZ_OBML01000013.1"/>
</dbReference>
<evidence type="ECO:0000313" key="6">
    <source>
        <dbReference type="Proteomes" id="UP000219331"/>
    </source>
</evidence>
<evidence type="ECO:0000256" key="2">
    <source>
        <dbReference type="ARBA" id="ARBA00022679"/>
    </source>
</evidence>
<comment type="catalytic activity">
    <reaction evidence="4">
        <text>N-terminal L-arginyl-[protein] + L-leucyl-tRNA(Leu) = N-terminal L-leucyl-L-arginyl-[protein] + tRNA(Leu) + H(+)</text>
        <dbReference type="Rhea" id="RHEA:50416"/>
        <dbReference type="Rhea" id="RHEA-COMP:9613"/>
        <dbReference type="Rhea" id="RHEA-COMP:9622"/>
        <dbReference type="Rhea" id="RHEA-COMP:12672"/>
        <dbReference type="Rhea" id="RHEA-COMP:12673"/>
        <dbReference type="ChEBI" id="CHEBI:15378"/>
        <dbReference type="ChEBI" id="CHEBI:64719"/>
        <dbReference type="ChEBI" id="CHEBI:78442"/>
        <dbReference type="ChEBI" id="CHEBI:78494"/>
        <dbReference type="ChEBI" id="CHEBI:133044"/>
        <dbReference type="EC" id="2.3.2.6"/>
    </reaction>
</comment>
<dbReference type="OrthoDB" id="9790282at2"/>
<dbReference type="SUPFAM" id="SSF55729">
    <property type="entry name" value="Acyl-CoA N-acyltransferases (Nat)"/>
    <property type="match status" value="1"/>
</dbReference>
<keyword evidence="2 4" id="KW-0808">Transferase</keyword>
<keyword evidence="1 4" id="KW-0963">Cytoplasm</keyword>
<dbReference type="InterPro" id="IPR016181">
    <property type="entry name" value="Acyl_CoA_acyltransferase"/>
</dbReference>
<reference evidence="5 6" key="1">
    <citation type="submission" date="2017-08" db="EMBL/GenBank/DDBJ databases">
        <authorList>
            <person name="de Groot N.N."/>
        </authorList>
    </citation>
    <scope>NUCLEOTIDE SEQUENCE [LARGE SCALE GENOMIC DNA]</scope>
    <source>
        <strain evidence="5 6">USBA 352</strain>
    </source>
</reference>
<keyword evidence="6" id="KW-1185">Reference proteome</keyword>
<evidence type="ECO:0000256" key="3">
    <source>
        <dbReference type="ARBA" id="ARBA00023315"/>
    </source>
</evidence>
<sequence>MAGNTHDPLVITPQVLLKAYACGIFPMAESAEDPNLFWIEPEHRGVLPLESFHIPRRLRRTIRQDVFEIRVDHDFQGVIDGCAAPANGRRKTWINREIRRLYGALYDMGYCHTVEAWREGQLVGGLYGVSLGGAFFGESMFARERDASKVALSHLVARLIGGGYHLLDAQFVTEHLAQFGAEEVPKAIYDKQLGAALNHYGDFLALSDRVTGAEALALIDGAQDIADED</sequence>
<dbReference type="Proteomes" id="UP000219331">
    <property type="component" value="Unassembled WGS sequence"/>
</dbReference>
<dbReference type="NCBIfam" id="TIGR00667">
    <property type="entry name" value="aat"/>
    <property type="match status" value="1"/>
</dbReference>
<protein>
    <recommendedName>
        <fullName evidence="4">Leucyl/phenylalanyl-tRNA--protein transferase</fullName>
        <ecNumber evidence="4">2.3.2.6</ecNumber>
    </recommendedName>
    <alternativeName>
        <fullName evidence="4">L/F-transferase</fullName>
    </alternativeName>
    <alternativeName>
        <fullName evidence="4">Leucyltransferase</fullName>
    </alternativeName>
    <alternativeName>
        <fullName evidence="4">Phenyalanyltransferase</fullName>
    </alternativeName>
</protein>
<comment type="catalytic activity">
    <reaction evidence="4">
        <text>N-terminal L-lysyl-[protein] + L-leucyl-tRNA(Leu) = N-terminal L-leucyl-L-lysyl-[protein] + tRNA(Leu) + H(+)</text>
        <dbReference type="Rhea" id="RHEA:12340"/>
        <dbReference type="Rhea" id="RHEA-COMP:9613"/>
        <dbReference type="Rhea" id="RHEA-COMP:9622"/>
        <dbReference type="Rhea" id="RHEA-COMP:12670"/>
        <dbReference type="Rhea" id="RHEA-COMP:12671"/>
        <dbReference type="ChEBI" id="CHEBI:15378"/>
        <dbReference type="ChEBI" id="CHEBI:65249"/>
        <dbReference type="ChEBI" id="CHEBI:78442"/>
        <dbReference type="ChEBI" id="CHEBI:78494"/>
        <dbReference type="ChEBI" id="CHEBI:133043"/>
        <dbReference type="EC" id="2.3.2.6"/>
    </reaction>
</comment>
<dbReference type="STRING" id="538381.GCA_001696535_00610"/>
<gene>
    <name evidence="4" type="primary">aat</name>
    <name evidence="5" type="ORF">SAMN05421512_113130</name>
</gene>
<dbReference type="AlphaFoldDB" id="A0A285TMT8"/>
<comment type="similarity">
    <text evidence="4">Belongs to the L/F-transferase family.</text>
</comment>
<proteinExistence type="inferred from homology"/>
<dbReference type="InterPro" id="IPR004616">
    <property type="entry name" value="Leu/Phe-tRNA_Trfase"/>
</dbReference>
<dbReference type="InterPro" id="IPR042203">
    <property type="entry name" value="Leu/Phe-tRNA_Trfase_C"/>
</dbReference>
<dbReference type="HAMAP" id="MF_00688">
    <property type="entry name" value="Leu_Phe_trans"/>
    <property type="match status" value="1"/>
</dbReference>
<name>A0A285TMT8_9HYPH</name>